<accession>A0ABD5SLP3</accession>
<gene>
    <name evidence="1" type="ORF">ACFQE6_13625</name>
</gene>
<proteinExistence type="predicted"/>
<organism evidence="1 2">
    <name type="scientific">Natrinema soli</name>
    <dbReference type="NCBI Taxonomy" id="1930624"/>
    <lineage>
        <taxon>Archaea</taxon>
        <taxon>Methanobacteriati</taxon>
        <taxon>Methanobacteriota</taxon>
        <taxon>Stenosarchaea group</taxon>
        <taxon>Halobacteria</taxon>
        <taxon>Halobacteriales</taxon>
        <taxon>Natrialbaceae</taxon>
        <taxon>Natrinema</taxon>
    </lineage>
</organism>
<evidence type="ECO:0000313" key="1">
    <source>
        <dbReference type="EMBL" id="MFC6765988.1"/>
    </source>
</evidence>
<evidence type="ECO:0000313" key="2">
    <source>
        <dbReference type="Proteomes" id="UP001596383"/>
    </source>
</evidence>
<name>A0ABD5SLP3_9EURY</name>
<keyword evidence="2" id="KW-1185">Reference proteome</keyword>
<protein>
    <submittedName>
        <fullName evidence="1">Uncharacterized protein</fullName>
    </submittedName>
</protein>
<dbReference type="Proteomes" id="UP001596383">
    <property type="component" value="Unassembled WGS sequence"/>
</dbReference>
<dbReference type="RefSeq" id="WP_273738977.1">
    <property type="nucleotide sequence ID" value="NZ_JAQIVI010000210.1"/>
</dbReference>
<dbReference type="AlphaFoldDB" id="A0ABD5SLP3"/>
<reference evidence="1 2" key="1">
    <citation type="journal article" date="2019" name="Int. J. Syst. Evol. Microbiol.">
        <title>The Global Catalogue of Microorganisms (GCM) 10K type strain sequencing project: providing services to taxonomists for standard genome sequencing and annotation.</title>
        <authorList>
            <consortium name="The Broad Institute Genomics Platform"/>
            <consortium name="The Broad Institute Genome Sequencing Center for Infectious Disease"/>
            <person name="Wu L."/>
            <person name="Ma J."/>
        </authorList>
    </citation>
    <scope>NUCLEOTIDE SEQUENCE [LARGE SCALE GENOMIC DNA]</scope>
    <source>
        <strain evidence="1 2">LMG 29247</strain>
    </source>
</reference>
<sequence length="73" mass="8091">MSEAVWKERLDEAVVRLGPEVTADICTERYDVDDRDDLEELTNAALREAFDAGFGSISIEDLDAAAEQLEVTT</sequence>
<comment type="caution">
    <text evidence="1">The sequence shown here is derived from an EMBL/GenBank/DDBJ whole genome shotgun (WGS) entry which is preliminary data.</text>
</comment>
<dbReference type="EMBL" id="JBHSWV010000210">
    <property type="protein sequence ID" value="MFC6765988.1"/>
    <property type="molecule type" value="Genomic_DNA"/>
</dbReference>